<gene>
    <name evidence="1" type="ORF">BECKSD772D_GA0070982_10619</name>
</gene>
<sequence>MARSTPTPVINLSPKEGEVLRKIAHGREIPHSLLQRVRIVLLAGEENK</sequence>
<protein>
    <submittedName>
        <fullName evidence="1">Uncharacterized protein</fullName>
    </submittedName>
</protein>
<evidence type="ECO:0000313" key="1">
    <source>
        <dbReference type="EMBL" id="VFK79711.1"/>
    </source>
</evidence>
<accession>A0A451BN34</accession>
<reference evidence="1" key="1">
    <citation type="submission" date="2019-02" db="EMBL/GenBank/DDBJ databases">
        <authorList>
            <person name="Gruber-Vodicka R. H."/>
            <person name="Seah K. B. B."/>
        </authorList>
    </citation>
    <scope>NUCLEOTIDE SEQUENCE</scope>
    <source>
        <strain evidence="1">BECK_S127</strain>
    </source>
</reference>
<dbReference type="AlphaFoldDB" id="A0A451BN34"/>
<dbReference type="EMBL" id="CAADHB010000061">
    <property type="protein sequence ID" value="VFK79711.1"/>
    <property type="molecule type" value="Genomic_DNA"/>
</dbReference>
<proteinExistence type="predicted"/>
<organism evidence="1">
    <name type="scientific">Candidatus Kentrum sp. SD</name>
    <dbReference type="NCBI Taxonomy" id="2126332"/>
    <lineage>
        <taxon>Bacteria</taxon>
        <taxon>Pseudomonadati</taxon>
        <taxon>Pseudomonadota</taxon>
        <taxon>Gammaproteobacteria</taxon>
        <taxon>Candidatus Kentrum</taxon>
    </lineage>
</organism>
<name>A0A451BN34_9GAMM</name>